<evidence type="ECO:0000256" key="1">
    <source>
        <dbReference type="SAM" id="MobiDB-lite"/>
    </source>
</evidence>
<feature type="region of interest" description="Disordered" evidence="1">
    <location>
        <begin position="23"/>
        <end position="56"/>
    </location>
</feature>
<feature type="chain" id="PRO_5038985252" evidence="2">
    <location>
        <begin position="24"/>
        <end position="207"/>
    </location>
</feature>
<dbReference type="PROSITE" id="PS51257">
    <property type="entry name" value="PROKAR_LIPOPROTEIN"/>
    <property type="match status" value="1"/>
</dbReference>
<dbReference type="EMBL" id="DXIE01000026">
    <property type="protein sequence ID" value="HIV61919.1"/>
    <property type="molecule type" value="Genomic_DNA"/>
</dbReference>
<proteinExistence type="predicted"/>
<reference evidence="3" key="1">
    <citation type="journal article" date="2021" name="PeerJ">
        <title>Extensive microbial diversity within the chicken gut microbiome revealed by metagenomics and culture.</title>
        <authorList>
            <person name="Gilroy R."/>
            <person name="Ravi A."/>
            <person name="Getino M."/>
            <person name="Pursley I."/>
            <person name="Horton D.L."/>
            <person name="Alikhan N.F."/>
            <person name="Baker D."/>
            <person name="Gharbi K."/>
            <person name="Hall N."/>
            <person name="Watson M."/>
            <person name="Adriaenssens E.M."/>
            <person name="Foster-Nyarko E."/>
            <person name="Jarju S."/>
            <person name="Secka A."/>
            <person name="Antonio M."/>
            <person name="Oren A."/>
            <person name="Chaudhuri R.R."/>
            <person name="La Ragione R."/>
            <person name="Hildebrand F."/>
            <person name="Pallen M.J."/>
        </authorList>
    </citation>
    <scope>NUCLEOTIDE SEQUENCE</scope>
    <source>
        <strain evidence="3">CHK193-4272</strain>
    </source>
</reference>
<dbReference type="AlphaFoldDB" id="A0A9D1THF2"/>
<organism evidence="3 4">
    <name type="scientific">Candidatus Butyricicoccus avistercoris</name>
    <dbReference type="NCBI Taxonomy" id="2838518"/>
    <lineage>
        <taxon>Bacteria</taxon>
        <taxon>Bacillati</taxon>
        <taxon>Bacillota</taxon>
        <taxon>Clostridia</taxon>
        <taxon>Eubacteriales</taxon>
        <taxon>Butyricicoccaceae</taxon>
        <taxon>Butyricicoccus</taxon>
    </lineage>
</organism>
<sequence>MKKLLLVLALTCVILSGCGSNNTQTDTTKSATNSSQNSSTSEVSSENNSEIENSQPVVPTFGKTAQSFIDVMRPYAQEQDANLFTQEPKVSEMEAGEYLPEVTVYDYAVGNAGSLILYEVKSTGEFYQALLAFDISKEDETSILSLGRVSGLMMAMLEPDENTRMIIDEDLKTSNISEDATTYATGTIASWVYNVNSGQTYLTAIAS</sequence>
<gene>
    <name evidence="3" type="ORF">H9746_03595</name>
</gene>
<keyword evidence="2" id="KW-0732">Signal</keyword>
<dbReference type="Proteomes" id="UP000886808">
    <property type="component" value="Unassembled WGS sequence"/>
</dbReference>
<name>A0A9D1THF2_9FIRM</name>
<evidence type="ECO:0000313" key="4">
    <source>
        <dbReference type="Proteomes" id="UP000886808"/>
    </source>
</evidence>
<evidence type="ECO:0000313" key="3">
    <source>
        <dbReference type="EMBL" id="HIV61919.1"/>
    </source>
</evidence>
<protein>
    <submittedName>
        <fullName evidence="3">Uncharacterized protein</fullName>
    </submittedName>
</protein>
<comment type="caution">
    <text evidence="3">The sequence shown here is derived from an EMBL/GenBank/DDBJ whole genome shotgun (WGS) entry which is preliminary data.</text>
</comment>
<accession>A0A9D1THF2</accession>
<feature type="signal peptide" evidence="2">
    <location>
        <begin position="1"/>
        <end position="23"/>
    </location>
</feature>
<reference evidence="3" key="2">
    <citation type="submission" date="2021-04" db="EMBL/GenBank/DDBJ databases">
        <authorList>
            <person name="Gilroy R."/>
        </authorList>
    </citation>
    <scope>NUCLEOTIDE SEQUENCE</scope>
    <source>
        <strain evidence="3">CHK193-4272</strain>
    </source>
</reference>
<feature type="compositionally biased region" description="Low complexity" evidence="1">
    <location>
        <begin position="27"/>
        <end position="54"/>
    </location>
</feature>
<evidence type="ECO:0000256" key="2">
    <source>
        <dbReference type="SAM" id="SignalP"/>
    </source>
</evidence>